<geneLocation type="plasmid" evidence="3 5">
    <name>pRho-VOC14-L</name>
</geneLocation>
<evidence type="ECO:0000256" key="1">
    <source>
        <dbReference type="SAM" id="MobiDB-lite"/>
    </source>
</evidence>
<feature type="compositionally biased region" description="Basic residues" evidence="1">
    <location>
        <begin position="141"/>
        <end position="155"/>
    </location>
</feature>
<gene>
    <name evidence="2" type="ORF">O4328_20780</name>
    <name evidence="3" type="ORF">Q5707_41640</name>
</gene>
<reference evidence="2" key="1">
    <citation type="submission" date="2022-12" db="EMBL/GenBank/DDBJ databases">
        <authorList>
            <person name="Krivoruchko A.V."/>
            <person name="Elkin A."/>
        </authorList>
    </citation>
    <scope>NUCLEOTIDE SEQUENCE</scope>
    <source>
        <strain evidence="2">IEGM 249</strain>
    </source>
</reference>
<protein>
    <recommendedName>
        <fullName evidence="6">DUF4268 domain-containing protein</fullName>
    </recommendedName>
</protein>
<proteinExistence type="predicted"/>
<evidence type="ECO:0000313" key="4">
    <source>
        <dbReference type="Proteomes" id="UP001066327"/>
    </source>
</evidence>
<dbReference type="EMBL" id="CP130956">
    <property type="protein sequence ID" value="WLF51970.1"/>
    <property type="molecule type" value="Genomic_DNA"/>
</dbReference>
<name>A0AAX3YSY3_RHOOP</name>
<evidence type="ECO:0000313" key="5">
    <source>
        <dbReference type="Proteomes" id="UP001231166"/>
    </source>
</evidence>
<organism evidence="3 5">
    <name type="scientific">Rhodococcus opacus</name>
    <name type="common">Nocardia opaca</name>
    <dbReference type="NCBI Taxonomy" id="37919"/>
    <lineage>
        <taxon>Bacteria</taxon>
        <taxon>Bacillati</taxon>
        <taxon>Actinomycetota</taxon>
        <taxon>Actinomycetes</taxon>
        <taxon>Mycobacteriales</taxon>
        <taxon>Nocardiaceae</taxon>
        <taxon>Rhodococcus</taxon>
    </lineage>
</organism>
<keyword evidence="3" id="KW-0614">Plasmid</keyword>
<keyword evidence="4" id="KW-1185">Reference proteome</keyword>
<dbReference type="Proteomes" id="UP001231166">
    <property type="component" value="Plasmid pRho-VOC14-L"/>
</dbReference>
<evidence type="ECO:0000313" key="3">
    <source>
        <dbReference type="EMBL" id="WLF51970.1"/>
    </source>
</evidence>
<dbReference type="RefSeq" id="WP_249343947.1">
    <property type="nucleotide sequence ID" value="NZ_CP130956.1"/>
</dbReference>
<reference evidence="3" key="2">
    <citation type="submission" date="2023-07" db="EMBL/GenBank/DDBJ databases">
        <title>Genomic analysis of Rhodococcus opacus VOC-14 with glycol ethers degradation activity.</title>
        <authorList>
            <person name="Narkevich D.A."/>
            <person name="Hlushen A.M."/>
            <person name="Akhremchuk A.E."/>
            <person name="Sikolenko M.A."/>
            <person name="Valentovich L.N."/>
        </authorList>
    </citation>
    <scope>NUCLEOTIDE SEQUENCE</scope>
    <source>
        <strain evidence="3">VOC-14</strain>
        <plasmid evidence="3">pRho-VOC14-L</plasmid>
    </source>
</reference>
<evidence type="ECO:0008006" key="6">
    <source>
        <dbReference type="Google" id="ProtNLM"/>
    </source>
</evidence>
<feature type="region of interest" description="Disordered" evidence="1">
    <location>
        <begin position="99"/>
        <end position="177"/>
    </location>
</feature>
<sequence length="177" mass="19517">MDELDSKNLGRLRRIADARSVWTSESGDFTPWLAENIDVLADALEMTPTVVATEVRIGDFRLDIHAKDGNDRSVVIENQLERTDHGHLPGAAGRSELVEASTRGPGGIRPFGVPGSGAAHVESLRPRRDRPARPPQGSGGRGRRDRVGRHHRLTRRFGLSLVGSGGRRDQRNWPKPR</sequence>
<dbReference type="AlphaFoldDB" id="A0AAX3YSY3"/>
<accession>A0AAX3YSY3</accession>
<dbReference type="Proteomes" id="UP001066327">
    <property type="component" value="Unassembled WGS sequence"/>
</dbReference>
<evidence type="ECO:0000313" key="2">
    <source>
        <dbReference type="EMBL" id="MCZ4586092.1"/>
    </source>
</evidence>
<feature type="compositionally biased region" description="Basic and acidic residues" evidence="1">
    <location>
        <begin position="166"/>
        <end position="177"/>
    </location>
</feature>
<feature type="compositionally biased region" description="Basic and acidic residues" evidence="1">
    <location>
        <begin position="122"/>
        <end position="132"/>
    </location>
</feature>
<dbReference type="EMBL" id="JAPWIS010000010">
    <property type="protein sequence ID" value="MCZ4586092.1"/>
    <property type="molecule type" value="Genomic_DNA"/>
</dbReference>